<dbReference type="EMBL" id="KV878889">
    <property type="protein sequence ID" value="OJJ88368.1"/>
    <property type="molecule type" value="Genomic_DNA"/>
</dbReference>
<dbReference type="Proteomes" id="UP000184300">
    <property type="component" value="Unassembled WGS sequence"/>
</dbReference>
<accession>A0A1L9VWS5</accession>
<protein>
    <submittedName>
        <fullName evidence="1">Uncharacterized protein</fullName>
    </submittedName>
</protein>
<organism evidence="1 2">
    <name type="scientific">Aspergillus glaucus CBS 516.65</name>
    <dbReference type="NCBI Taxonomy" id="1160497"/>
    <lineage>
        <taxon>Eukaryota</taxon>
        <taxon>Fungi</taxon>
        <taxon>Dikarya</taxon>
        <taxon>Ascomycota</taxon>
        <taxon>Pezizomycotina</taxon>
        <taxon>Eurotiomycetes</taxon>
        <taxon>Eurotiomycetidae</taxon>
        <taxon>Eurotiales</taxon>
        <taxon>Aspergillaceae</taxon>
        <taxon>Aspergillus</taxon>
        <taxon>Aspergillus subgen. Aspergillus</taxon>
    </lineage>
</organism>
<evidence type="ECO:0000313" key="2">
    <source>
        <dbReference type="Proteomes" id="UP000184300"/>
    </source>
</evidence>
<dbReference type="RefSeq" id="XP_022405044.1">
    <property type="nucleotide sequence ID" value="XM_022549436.1"/>
</dbReference>
<reference evidence="2" key="1">
    <citation type="journal article" date="2017" name="Genome Biol.">
        <title>Comparative genomics reveals high biological diversity and specific adaptations in the industrially and medically important fungal genus Aspergillus.</title>
        <authorList>
            <person name="de Vries R.P."/>
            <person name="Riley R."/>
            <person name="Wiebenga A."/>
            <person name="Aguilar-Osorio G."/>
            <person name="Amillis S."/>
            <person name="Uchima C.A."/>
            <person name="Anderluh G."/>
            <person name="Asadollahi M."/>
            <person name="Askin M."/>
            <person name="Barry K."/>
            <person name="Battaglia E."/>
            <person name="Bayram O."/>
            <person name="Benocci T."/>
            <person name="Braus-Stromeyer S.A."/>
            <person name="Caldana C."/>
            <person name="Canovas D."/>
            <person name="Cerqueira G.C."/>
            <person name="Chen F."/>
            <person name="Chen W."/>
            <person name="Choi C."/>
            <person name="Clum A."/>
            <person name="Dos Santos R.A."/>
            <person name="Damasio A.R."/>
            <person name="Diallinas G."/>
            <person name="Emri T."/>
            <person name="Fekete E."/>
            <person name="Flipphi M."/>
            <person name="Freyberg S."/>
            <person name="Gallo A."/>
            <person name="Gournas C."/>
            <person name="Habgood R."/>
            <person name="Hainaut M."/>
            <person name="Harispe M.L."/>
            <person name="Henrissat B."/>
            <person name="Hilden K.S."/>
            <person name="Hope R."/>
            <person name="Hossain A."/>
            <person name="Karabika E."/>
            <person name="Karaffa L."/>
            <person name="Karanyi Z."/>
            <person name="Krasevec N."/>
            <person name="Kuo A."/>
            <person name="Kusch H."/>
            <person name="LaButti K."/>
            <person name="Lagendijk E.L."/>
            <person name="Lapidus A."/>
            <person name="Levasseur A."/>
            <person name="Lindquist E."/>
            <person name="Lipzen A."/>
            <person name="Logrieco A.F."/>
            <person name="MacCabe A."/>
            <person name="Maekelae M.R."/>
            <person name="Malavazi I."/>
            <person name="Melin P."/>
            <person name="Meyer V."/>
            <person name="Mielnichuk N."/>
            <person name="Miskei M."/>
            <person name="Molnar A.P."/>
            <person name="Mule G."/>
            <person name="Ngan C.Y."/>
            <person name="Orejas M."/>
            <person name="Orosz E."/>
            <person name="Ouedraogo J.P."/>
            <person name="Overkamp K.M."/>
            <person name="Park H.-S."/>
            <person name="Perrone G."/>
            <person name="Piumi F."/>
            <person name="Punt P.J."/>
            <person name="Ram A.F."/>
            <person name="Ramon A."/>
            <person name="Rauscher S."/>
            <person name="Record E."/>
            <person name="Riano-Pachon D.M."/>
            <person name="Robert V."/>
            <person name="Roehrig J."/>
            <person name="Ruller R."/>
            <person name="Salamov A."/>
            <person name="Salih N.S."/>
            <person name="Samson R.A."/>
            <person name="Sandor E."/>
            <person name="Sanguinetti M."/>
            <person name="Schuetze T."/>
            <person name="Sepcic K."/>
            <person name="Shelest E."/>
            <person name="Sherlock G."/>
            <person name="Sophianopoulou V."/>
            <person name="Squina F.M."/>
            <person name="Sun H."/>
            <person name="Susca A."/>
            <person name="Todd R.B."/>
            <person name="Tsang A."/>
            <person name="Unkles S.E."/>
            <person name="van de Wiele N."/>
            <person name="van Rossen-Uffink D."/>
            <person name="Oliveira J.V."/>
            <person name="Vesth T.C."/>
            <person name="Visser J."/>
            <person name="Yu J.-H."/>
            <person name="Zhou M."/>
            <person name="Andersen M.R."/>
            <person name="Archer D.B."/>
            <person name="Baker S.E."/>
            <person name="Benoit I."/>
            <person name="Brakhage A.A."/>
            <person name="Braus G.H."/>
            <person name="Fischer R."/>
            <person name="Frisvad J.C."/>
            <person name="Goldman G.H."/>
            <person name="Houbraken J."/>
            <person name="Oakley B."/>
            <person name="Pocsi I."/>
            <person name="Scazzocchio C."/>
            <person name="Seiboth B."/>
            <person name="vanKuyk P.A."/>
            <person name="Wortman J."/>
            <person name="Dyer P.S."/>
            <person name="Grigoriev I.V."/>
        </authorList>
    </citation>
    <scope>NUCLEOTIDE SEQUENCE [LARGE SCALE GENOMIC DNA]</scope>
    <source>
        <strain evidence="2">CBS 516.65</strain>
    </source>
</reference>
<dbReference type="AlphaFoldDB" id="A0A1L9VWS5"/>
<proteinExistence type="predicted"/>
<gene>
    <name evidence="1" type="ORF">ASPGLDRAFT_700642</name>
</gene>
<name>A0A1L9VWS5_ASPGL</name>
<dbReference type="GeneID" id="34465696"/>
<sequence>MSLLKCLPCNLNRFFRRPFTASTRIPSPTTTTSKYAKDQPAGFTNRIEKVAIVGVSQLPLEPILDKP</sequence>
<dbReference type="VEuPathDB" id="FungiDB:ASPGLDRAFT_700642"/>
<evidence type="ECO:0000313" key="1">
    <source>
        <dbReference type="EMBL" id="OJJ88368.1"/>
    </source>
</evidence>
<keyword evidence="2" id="KW-1185">Reference proteome</keyword>